<name>A0ABY8AH59_9ACTN</name>
<proteinExistence type="predicted"/>
<reference evidence="1 2" key="1">
    <citation type="submission" date="2022-03" db="EMBL/GenBank/DDBJ databases">
        <title>Streptomyces yunnanensis P86,complete genome.</title>
        <authorList>
            <person name="Chen S."/>
            <person name="Zhang Q."/>
        </authorList>
    </citation>
    <scope>NUCLEOTIDE SEQUENCE [LARGE SCALE GENOMIC DNA]</scope>
    <source>
        <strain evidence="1 2">P86</strain>
    </source>
</reference>
<accession>A0ABY8AH59</accession>
<protein>
    <submittedName>
        <fullName evidence="1">Uncharacterized protein</fullName>
    </submittedName>
</protein>
<dbReference type="EMBL" id="CP095749">
    <property type="protein sequence ID" value="WEB44333.1"/>
    <property type="molecule type" value="Genomic_DNA"/>
</dbReference>
<gene>
    <name evidence="1" type="ORF">MOV08_36950</name>
</gene>
<organism evidence="1 2">
    <name type="scientific">Streptomyces yunnanensis</name>
    <dbReference type="NCBI Taxonomy" id="156453"/>
    <lineage>
        <taxon>Bacteria</taxon>
        <taxon>Bacillati</taxon>
        <taxon>Actinomycetota</taxon>
        <taxon>Actinomycetes</taxon>
        <taxon>Kitasatosporales</taxon>
        <taxon>Streptomycetaceae</taxon>
        <taxon>Streptomyces</taxon>
    </lineage>
</organism>
<sequence length="57" mass="6382">MTHARGLPDGWRREPRTFARCTKDNANPLPLQDLVMREADDVADTPQARAVQGLPLL</sequence>
<keyword evidence="2" id="KW-1185">Reference proteome</keyword>
<evidence type="ECO:0000313" key="2">
    <source>
        <dbReference type="Proteomes" id="UP001218629"/>
    </source>
</evidence>
<dbReference type="Proteomes" id="UP001218629">
    <property type="component" value="Chromosome"/>
</dbReference>
<dbReference type="RefSeq" id="WP_275310513.1">
    <property type="nucleotide sequence ID" value="NZ_CP095749.1"/>
</dbReference>
<evidence type="ECO:0000313" key="1">
    <source>
        <dbReference type="EMBL" id="WEB44333.1"/>
    </source>
</evidence>